<dbReference type="InterPro" id="IPR011517">
    <property type="entry name" value="RNA_pol_sigma70_ECF-like"/>
</dbReference>
<proteinExistence type="predicted"/>
<dbReference type="RefSeq" id="WP_145076650.1">
    <property type="nucleotide sequence ID" value="NZ_CP036298.1"/>
</dbReference>
<keyword evidence="2" id="KW-0731">Sigma factor</keyword>
<keyword evidence="3" id="KW-0804">Transcription</keyword>
<dbReference type="Pfam" id="PF07638">
    <property type="entry name" value="Sigma70_ECF"/>
    <property type="match status" value="1"/>
</dbReference>
<dbReference type="AlphaFoldDB" id="A0A518G4Y6"/>
<dbReference type="GO" id="GO:0016987">
    <property type="term" value="F:sigma factor activity"/>
    <property type="evidence" value="ECO:0007669"/>
    <property type="project" value="UniProtKB-KW"/>
</dbReference>
<dbReference type="Gene3D" id="1.10.10.10">
    <property type="entry name" value="Winged helix-like DNA-binding domain superfamily/Winged helix DNA-binding domain"/>
    <property type="match status" value="1"/>
</dbReference>
<evidence type="ECO:0000313" key="5">
    <source>
        <dbReference type="EMBL" id="QDV23609.1"/>
    </source>
</evidence>
<dbReference type="InterPro" id="IPR053812">
    <property type="entry name" value="HTH_Sigma70_ECF-like"/>
</dbReference>
<keyword evidence="1" id="KW-0805">Transcription regulation</keyword>
<dbReference type="InterPro" id="IPR036388">
    <property type="entry name" value="WH-like_DNA-bd_sf"/>
</dbReference>
<keyword evidence="6" id="KW-1185">Reference proteome</keyword>
<dbReference type="PANTHER" id="PTHR43133">
    <property type="entry name" value="RNA POLYMERASE ECF-TYPE SIGMA FACTO"/>
    <property type="match status" value="1"/>
</dbReference>
<feature type="domain" description="RNA polymerase sigma-70 ECF-like HTH" evidence="4">
    <location>
        <begin position="1"/>
        <end position="185"/>
    </location>
</feature>
<dbReference type="InterPro" id="IPR039425">
    <property type="entry name" value="RNA_pol_sigma-70-like"/>
</dbReference>
<accession>A0A518G4Y6</accession>
<evidence type="ECO:0000259" key="4">
    <source>
        <dbReference type="Pfam" id="PF07638"/>
    </source>
</evidence>
<dbReference type="KEGG" id="ahel:Q31a_19120"/>
<name>A0A518G4Y6_9BACT</name>
<dbReference type="PANTHER" id="PTHR43133:SF39">
    <property type="entry name" value="SIMILAR TO RNA POLYMERASE SIGMA-E FACTOR"/>
    <property type="match status" value="1"/>
</dbReference>
<dbReference type="SUPFAM" id="SSF88659">
    <property type="entry name" value="Sigma3 and sigma4 domains of RNA polymerase sigma factors"/>
    <property type="match status" value="1"/>
</dbReference>
<evidence type="ECO:0000313" key="6">
    <source>
        <dbReference type="Proteomes" id="UP000318017"/>
    </source>
</evidence>
<organism evidence="5 6">
    <name type="scientific">Aureliella helgolandensis</name>
    <dbReference type="NCBI Taxonomy" id="2527968"/>
    <lineage>
        <taxon>Bacteria</taxon>
        <taxon>Pseudomonadati</taxon>
        <taxon>Planctomycetota</taxon>
        <taxon>Planctomycetia</taxon>
        <taxon>Pirellulales</taxon>
        <taxon>Pirellulaceae</taxon>
        <taxon>Aureliella</taxon>
    </lineage>
</organism>
<reference evidence="5 6" key="1">
    <citation type="submission" date="2019-02" db="EMBL/GenBank/DDBJ databases">
        <title>Deep-cultivation of Planctomycetes and their phenomic and genomic characterization uncovers novel biology.</title>
        <authorList>
            <person name="Wiegand S."/>
            <person name="Jogler M."/>
            <person name="Boedeker C."/>
            <person name="Pinto D."/>
            <person name="Vollmers J."/>
            <person name="Rivas-Marin E."/>
            <person name="Kohn T."/>
            <person name="Peeters S.H."/>
            <person name="Heuer A."/>
            <person name="Rast P."/>
            <person name="Oberbeckmann S."/>
            <person name="Bunk B."/>
            <person name="Jeske O."/>
            <person name="Meyerdierks A."/>
            <person name="Storesund J.E."/>
            <person name="Kallscheuer N."/>
            <person name="Luecker S."/>
            <person name="Lage O.M."/>
            <person name="Pohl T."/>
            <person name="Merkel B.J."/>
            <person name="Hornburger P."/>
            <person name="Mueller R.-W."/>
            <person name="Bruemmer F."/>
            <person name="Labrenz M."/>
            <person name="Spormann A.M."/>
            <person name="Op den Camp H."/>
            <person name="Overmann J."/>
            <person name="Amann R."/>
            <person name="Jetten M.S.M."/>
            <person name="Mascher T."/>
            <person name="Medema M.H."/>
            <person name="Devos D.P."/>
            <person name="Kaster A.-K."/>
            <person name="Ovreas L."/>
            <person name="Rohde M."/>
            <person name="Galperin M.Y."/>
            <person name="Jogler C."/>
        </authorList>
    </citation>
    <scope>NUCLEOTIDE SEQUENCE [LARGE SCALE GENOMIC DNA]</scope>
    <source>
        <strain evidence="5 6">Q31a</strain>
    </source>
</reference>
<evidence type="ECO:0000256" key="3">
    <source>
        <dbReference type="ARBA" id="ARBA00023163"/>
    </source>
</evidence>
<sequence length="192" mass="21414">MSDVTEILNDLVQGKQYASDALFVTVHNELRLMADRLMRKERSDHTLQTTALINEAYVRLVDHPNPQKWDGRSHFLSAAAESMRRILVDHARRKLGKKRGGEYRKHTLQSVHQDAFSSVGPNPTLIIDVSDALEKLAGSDPQAAEMIRLRFFAGVSIAEAAELVGVTPTEAYANWAYAKARLSKLLESSVES</sequence>
<evidence type="ECO:0000256" key="2">
    <source>
        <dbReference type="ARBA" id="ARBA00023082"/>
    </source>
</evidence>
<gene>
    <name evidence="5" type="ORF">Q31a_19120</name>
</gene>
<protein>
    <submittedName>
        <fullName evidence="5">ECF sigma factor</fullName>
    </submittedName>
</protein>
<dbReference type="InterPro" id="IPR013324">
    <property type="entry name" value="RNA_pol_sigma_r3/r4-like"/>
</dbReference>
<dbReference type="NCBIfam" id="TIGR02999">
    <property type="entry name" value="Sig-70_X6"/>
    <property type="match status" value="1"/>
</dbReference>
<evidence type="ECO:0000256" key="1">
    <source>
        <dbReference type="ARBA" id="ARBA00023015"/>
    </source>
</evidence>
<dbReference type="OrthoDB" id="278371at2"/>
<dbReference type="EMBL" id="CP036298">
    <property type="protein sequence ID" value="QDV23609.1"/>
    <property type="molecule type" value="Genomic_DNA"/>
</dbReference>
<dbReference type="Proteomes" id="UP000318017">
    <property type="component" value="Chromosome"/>
</dbReference>